<keyword evidence="4" id="KW-1185">Reference proteome</keyword>
<evidence type="ECO:0000313" key="4">
    <source>
        <dbReference type="Proteomes" id="UP000649151"/>
    </source>
</evidence>
<sequence>MSWIVGIIGLLFALLGIIKLFTLSSKSLPILFFCFGILLIGLVILPYSVDLSQIRWLRLTYRLVCGLVAIGVLCGGIVSCFMAFGVHTWKGKDFQGTVVVLGTLIIQDQPSRMLKARLDAAVAFLKENPKSSCIVSGGQGKNEDYTEAEIMEKYLVQQGIDPSRIYQEGNSSNTKQNLQYSLQVIQQNHLGEQIVIITNAFHRYRAQMFADQLGVTAYSVSGTCRFDLEFMFWFREIAAVLKAWITGI</sequence>
<dbReference type="RefSeq" id="WP_159427371.1">
    <property type="nucleotide sequence ID" value="NZ_JACOQK010000001.1"/>
</dbReference>
<evidence type="ECO:0000313" key="3">
    <source>
        <dbReference type="EMBL" id="MBC5787165.1"/>
    </source>
</evidence>
<dbReference type="CDD" id="cd06259">
    <property type="entry name" value="YdcF-like"/>
    <property type="match status" value="1"/>
</dbReference>
<dbReference type="PANTHER" id="PTHR30336">
    <property type="entry name" value="INNER MEMBRANE PROTEIN, PROBABLE PERMEASE"/>
    <property type="match status" value="1"/>
</dbReference>
<feature type="domain" description="DUF218" evidence="2">
    <location>
        <begin position="98"/>
        <end position="229"/>
    </location>
</feature>
<dbReference type="PANTHER" id="PTHR30336:SF4">
    <property type="entry name" value="ENVELOPE BIOGENESIS FACTOR ELYC"/>
    <property type="match status" value="1"/>
</dbReference>
<organism evidence="3 4">
    <name type="scientific">Clostridium facile</name>
    <dbReference type="NCBI Taxonomy" id="2763035"/>
    <lineage>
        <taxon>Bacteria</taxon>
        <taxon>Bacillati</taxon>
        <taxon>Bacillota</taxon>
        <taxon>Clostridia</taxon>
        <taxon>Eubacteriales</taxon>
        <taxon>Clostridiaceae</taxon>
        <taxon>Clostridium</taxon>
    </lineage>
</organism>
<feature type="transmembrane region" description="Helical" evidence="1">
    <location>
        <begin position="30"/>
        <end position="49"/>
    </location>
</feature>
<dbReference type="InterPro" id="IPR051599">
    <property type="entry name" value="Cell_Envelope_Assoc"/>
</dbReference>
<dbReference type="InterPro" id="IPR003848">
    <property type="entry name" value="DUF218"/>
</dbReference>
<accession>A0ABR7IPV4</accession>
<feature type="transmembrane region" description="Helical" evidence="1">
    <location>
        <begin position="61"/>
        <end position="84"/>
    </location>
</feature>
<dbReference type="Proteomes" id="UP000649151">
    <property type="component" value="Unassembled WGS sequence"/>
</dbReference>
<evidence type="ECO:0000259" key="2">
    <source>
        <dbReference type="Pfam" id="PF02698"/>
    </source>
</evidence>
<dbReference type="Pfam" id="PF02698">
    <property type="entry name" value="DUF218"/>
    <property type="match status" value="1"/>
</dbReference>
<protein>
    <submittedName>
        <fullName evidence="3">YdcF family protein</fullName>
    </submittedName>
</protein>
<dbReference type="EMBL" id="JACOQK010000001">
    <property type="protein sequence ID" value="MBC5787165.1"/>
    <property type="molecule type" value="Genomic_DNA"/>
</dbReference>
<keyword evidence="1" id="KW-0812">Transmembrane</keyword>
<keyword evidence="1" id="KW-0472">Membrane</keyword>
<proteinExistence type="predicted"/>
<gene>
    <name evidence="3" type="ORF">H8Z77_03885</name>
</gene>
<evidence type="ECO:0000256" key="1">
    <source>
        <dbReference type="SAM" id="Phobius"/>
    </source>
</evidence>
<comment type="caution">
    <text evidence="3">The sequence shown here is derived from an EMBL/GenBank/DDBJ whole genome shotgun (WGS) entry which is preliminary data.</text>
</comment>
<dbReference type="InterPro" id="IPR014729">
    <property type="entry name" value="Rossmann-like_a/b/a_fold"/>
</dbReference>
<name>A0ABR7IPV4_9CLOT</name>
<dbReference type="Gene3D" id="3.40.50.620">
    <property type="entry name" value="HUPs"/>
    <property type="match status" value="1"/>
</dbReference>
<reference evidence="3 4" key="1">
    <citation type="submission" date="2020-08" db="EMBL/GenBank/DDBJ databases">
        <title>Genome public.</title>
        <authorList>
            <person name="Liu C."/>
            <person name="Sun Q."/>
        </authorList>
    </citation>
    <scope>NUCLEOTIDE SEQUENCE [LARGE SCALE GENOMIC DNA]</scope>
    <source>
        <strain evidence="3 4">NSJ-27</strain>
    </source>
</reference>
<keyword evidence="1" id="KW-1133">Transmembrane helix</keyword>